<name>A0A9W6NVG1_9PSEU</name>
<feature type="transmembrane region" description="Helical" evidence="8">
    <location>
        <begin position="373"/>
        <end position="395"/>
    </location>
</feature>
<dbReference type="InterPro" id="IPR020846">
    <property type="entry name" value="MFS_dom"/>
</dbReference>
<feature type="transmembrane region" description="Helical" evidence="8">
    <location>
        <begin position="401"/>
        <end position="420"/>
    </location>
</feature>
<evidence type="ECO:0000256" key="2">
    <source>
        <dbReference type="ARBA" id="ARBA00022448"/>
    </source>
</evidence>
<evidence type="ECO:0000256" key="3">
    <source>
        <dbReference type="ARBA" id="ARBA00022475"/>
    </source>
</evidence>
<sequence length="451" mass="47715">MSDQSVTEMSPERYKMARRATITSSLGTAMEWIDFTAYGALAATVFPIIFFPAADPTTALIASFATFGVGYGARPLGAIIFGYIGDRWGRKNLLMFTLILMGVVSLIMAVLPTYQQIGIWAPALLVSLRLLQGMALGGEASGAQILTVEHAPRDKRGIYGAYTQIGNPGSQLICNALLAILTAVLSVEQFQSWGWRVPFLVSFALVGIGIYTRVKVAESPAFTHAKEEGATAKRYVLRSHPGTVVRLLLMWGGVTVASLTTTAFAVSYATKNLGMTYNHVFLALMVATGLGIIPLLFGGRISDRIGRRKTVIIGTAALLVAWIPFFPLVSTANIVLVGLGMTLVYGGTQFMVGVLPILFAEPFPTDVRYSGSALAYTGSQLVFGAPAPLIATLLFTSAGVTGVAIFVGACIVLSIAMALITPETRGRDLTEGTPADPASATDGAAVTVESR</sequence>
<gene>
    <name evidence="10" type="ORF">GCM10017577_16360</name>
</gene>
<feature type="transmembrane region" description="Helical" evidence="8">
    <location>
        <begin position="60"/>
        <end position="81"/>
    </location>
</feature>
<dbReference type="SUPFAM" id="SSF103473">
    <property type="entry name" value="MFS general substrate transporter"/>
    <property type="match status" value="1"/>
</dbReference>
<proteinExistence type="predicted"/>
<dbReference type="CDD" id="cd17369">
    <property type="entry name" value="MFS_ShiA_like"/>
    <property type="match status" value="1"/>
</dbReference>
<dbReference type="PROSITE" id="PS00216">
    <property type="entry name" value="SUGAR_TRANSPORT_1"/>
    <property type="match status" value="1"/>
</dbReference>
<dbReference type="InterPro" id="IPR036259">
    <property type="entry name" value="MFS_trans_sf"/>
</dbReference>
<evidence type="ECO:0000256" key="5">
    <source>
        <dbReference type="ARBA" id="ARBA00022989"/>
    </source>
</evidence>
<keyword evidence="4 8" id="KW-0812">Transmembrane</keyword>
<keyword evidence="5 8" id="KW-1133">Transmembrane helix</keyword>
<dbReference type="GO" id="GO:0005886">
    <property type="term" value="C:plasma membrane"/>
    <property type="evidence" value="ECO:0007669"/>
    <property type="project" value="UniProtKB-SubCell"/>
</dbReference>
<dbReference type="Pfam" id="PF07690">
    <property type="entry name" value="MFS_1"/>
    <property type="match status" value="1"/>
</dbReference>
<dbReference type="PROSITE" id="PS50850">
    <property type="entry name" value="MFS"/>
    <property type="match status" value="1"/>
</dbReference>
<protein>
    <submittedName>
        <fullName evidence="10">MFS transporter</fullName>
    </submittedName>
</protein>
<feature type="transmembrane region" description="Helical" evidence="8">
    <location>
        <begin position="280"/>
        <end position="298"/>
    </location>
</feature>
<feature type="region of interest" description="Disordered" evidence="7">
    <location>
        <begin position="426"/>
        <end position="451"/>
    </location>
</feature>
<feature type="domain" description="Major facilitator superfamily (MFS) profile" evidence="9">
    <location>
        <begin position="20"/>
        <end position="425"/>
    </location>
</feature>
<evidence type="ECO:0000256" key="4">
    <source>
        <dbReference type="ARBA" id="ARBA00022692"/>
    </source>
</evidence>
<feature type="transmembrane region" description="Helical" evidence="8">
    <location>
        <begin position="93"/>
        <end position="111"/>
    </location>
</feature>
<comment type="subcellular location">
    <subcellularLocation>
        <location evidence="1">Cell membrane</location>
        <topology evidence="1">Multi-pass membrane protein</topology>
    </subcellularLocation>
</comment>
<evidence type="ECO:0000256" key="7">
    <source>
        <dbReference type="SAM" id="MobiDB-lite"/>
    </source>
</evidence>
<keyword evidence="6 8" id="KW-0472">Membrane</keyword>
<dbReference type="EMBL" id="BSFQ01000005">
    <property type="protein sequence ID" value="GLL10496.1"/>
    <property type="molecule type" value="Genomic_DNA"/>
</dbReference>
<dbReference type="InterPro" id="IPR011701">
    <property type="entry name" value="MFS"/>
</dbReference>
<keyword evidence="2" id="KW-0813">Transport</keyword>
<feature type="transmembrane region" description="Helical" evidence="8">
    <location>
        <begin position="310"/>
        <end position="328"/>
    </location>
</feature>
<feature type="transmembrane region" description="Helical" evidence="8">
    <location>
        <begin position="35"/>
        <end position="54"/>
    </location>
</feature>
<feature type="transmembrane region" description="Helical" evidence="8">
    <location>
        <begin position="193"/>
        <end position="212"/>
    </location>
</feature>
<reference evidence="10" key="2">
    <citation type="submission" date="2023-01" db="EMBL/GenBank/DDBJ databases">
        <authorList>
            <person name="Sun Q."/>
            <person name="Evtushenko L."/>
        </authorList>
    </citation>
    <scope>NUCLEOTIDE SEQUENCE</scope>
    <source>
        <strain evidence="10">VKM Ac-1069</strain>
    </source>
</reference>
<reference evidence="10" key="1">
    <citation type="journal article" date="2014" name="Int. J. Syst. Evol. Microbiol.">
        <title>Complete genome sequence of Corynebacterium casei LMG S-19264T (=DSM 44701T), isolated from a smear-ripened cheese.</title>
        <authorList>
            <consortium name="US DOE Joint Genome Institute (JGI-PGF)"/>
            <person name="Walter F."/>
            <person name="Albersmeier A."/>
            <person name="Kalinowski J."/>
            <person name="Ruckert C."/>
        </authorList>
    </citation>
    <scope>NUCLEOTIDE SEQUENCE</scope>
    <source>
        <strain evidence="10">VKM Ac-1069</strain>
    </source>
</reference>
<evidence type="ECO:0000313" key="10">
    <source>
        <dbReference type="EMBL" id="GLL10496.1"/>
    </source>
</evidence>
<dbReference type="GO" id="GO:0022857">
    <property type="term" value="F:transmembrane transporter activity"/>
    <property type="evidence" value="ECO:0007669"/>
    <property type="project" value="InterPro"/>
</dbReference>
<keyword evidence="3" id="KW-1003">Cell membrane</keyword>
<dbReference type="Proteomes" id="UP001143463">
    <property type="component" value="Unassembled WGS sequence"/>
</dbReference>
<accession>A0A9W6NVG1</accession>
<dbReference type="InterPro" id="IPR005829">
    <property type="entry name" value="Sugar_transporter_CS"/>
</dbReference>
<evidence type="ECO:0000256" key="1">
    <source>
        <dbReference type="ARBA" id="ARBA00004651"/>
    </source>
</evidence>
<dbReference type="AlphaFoldDB" id="A0A9W6NVG1"/>
<dbReference type="PANTHER" id="PTHR43045">
    <property type="entry name" value="SHIKIMATE TRANSPORTER"/>
    <property type="match status" value="1"/>
</dbReference>
<organism evidence="10 11">
    <name type="scientific">Pseudonocardia halophobica</name>
    <dbReference type="NCBI Taxonomy" id="29401"/>
    <lineage>
        <taxon>Bacteria</taxon>
        <taxon>Bacillati</taxon>
        <taxon>Actinomycetota</taxon>
        <taxon>Actinomycetes</taxon>
        <taxon>Pseudonocardiales</taxon>
        <taxon>Pseudonocardiaceae</taxon>
        <taxon>Pseudonocardia</taxon>
    </lineage>
</organism>
<feature type="transmembrane region" description="Helical" evidence="8">
    <location>
        <begin position="334"/>
        <end position="361"/>
    </location>
</feature>
<evidence type="ECO:0000256" key="6">
    <source>
        <dbReference type="ARBA" id="ARBA00023136"/>
    </source>
</evidence>
<dbReference type="Gene3D" id="1.20.1250.20">
    <property type="entry name" value="MFS general substrate transporter like domains"/>
    <property type="match status" value="2"/>
</dbReference>
<evidence type="ECO:0000259" key="9">
    <source>
        <dbReference type="PROSITE" id="PS50850"/>
    </source>
</evidence>
<feature type="transmembrane region" description="Helical" evidence="8">
    <location>
        <begin position="165"/>
        <end position="187"/>
    </location>
</feature>
<evidence type="ECO:0000313" key="11">
    <source>
        <dbReference type="Proteomes" id="UP001143463"/>
    </source>
</evidence>
<keyword evidence="11" id="KW-1185">Reference proteome</keyword>
<dbReference type="RefSeq" id="WP_051736782.1">
    <property type="nucleotide sequence ID" value="NZ_BAAAUZ010000002.1"/>
</dbReference>
<feature type="transmembrane region" description="Helical" evidence="8">
    <location>
        <begin position="247"/>
        <end position="268"/>
    </location>
</feature>
<dbReference type="PANTHER" id="PTHR43045:SF1">
    <property type="entry name" value="SHIKIMATE TRANSPORTER"/>
    <property type="match status" value="1"/>
</dbReference>
<comment type="caution">
    <text evidence="10">The sequence shown here is derived from an EMBL/GenBank/DDBJ whole genome shotgun (WGS) entry which is preliminary data.</text>
</comment>
<dbReference type="PROSITE" id="PS00217">
    <property type="entry name" value="SUGAR_TRANSPORT_2"/>
    <property type="match status" value="1"/>
</dbReference>
<evidence type="ECO:0000256" key="8">
    <source>
        <dbReference type="SAM" id="Phobius"/>
    </source>
</evidence>